<feature type="domain" description="DUF6596" evidence="2">
    <location>
        <begin position="190"/>
        <end position="284"/>
    </location>
</feature>
<dbReference type="EMBL" id="CP033972">
    <property type="protein sequence ID" value="AZG48675.1"/>
    <property type="molecule type" value="Genomic_DNA"/>
</dbReference>
<dbReference type="AlphaFoldDB" id="A0A3G8JV81"/>
<name>A0A3G8JV81_9ACTN</name>
<dbReference type="SUPFAM" id="SSF88659">
    <property type="entry name" value="Sigma3 and sigma4 domains of RNA polymerase sigma factors"/>
    <property type="match status" value="1"/>
</dbReference>
<evidence type="ECO:0000313" key="3">
    <source>
        <dbReference type="EMBL" id="AZG48675.1"/>
    </source>
</evidence>
<dbReference type="Pfam" id="PF20239">
    <property type="entry name" value="DUF6596"/>
    <property type="match status" value="1"/>
</dbReference>
<dbReference type="Pfam" id="PF04542">
    <property type="entry name" value="Sigma70_r2"/>
    <property type="match status" value="1"/>
</dbReference>
<protein>
    <submittedName>
        <fullName evidence="3">Uncharacterized protein</fullName>
    </submittedName>
</protein>
<accession>A0A3G8JV81</accession>
<keyword evidence="4" id="KW-1185">Reference proteome</keyword>
<evidence type="ECO:0000259" key="1">
    <source>
        <dbReference type="Pfam" id="PF04542"/>
    </source>
</evidence>
<organism evidence="3 4">
    <name type="scientific">Gordonia insulae</name>
    <dbReference type="NCBI Taxonomy" id="2420509"/>
    <lineage>
        <taxon>Bacteria</taxon>
        <taxon>Bacillati</taxon>
        <taxon>Actinomycetota</taxon>
        <taxon>Actinomycetes</taxon>
        <taxon>Mycobacteriales</taxon>
        <taxon>Gordoniaceae</taxon>
        <taxon>Gordonia</taxon>
    </lineage>
</organism>
<gene>
    <name evidence="3" type="ORF">D7316_05295</name>
</gene>
<evidence type="ECO:0000259" key="2">
    <source>
        <dbReference type="Pfam" id="PF20239"/>
    </source>
</evidence>
<dbReference type="Gene3D" id="1.10.1740.10">
    <property type="match status" value="1"/>
</dbReference>
<dbReference type="InterPro" id="IPR013325">
    <property type="entry name" value="RNA_pol_sigma_r2"/>
</dbReference>
<dbReference type="PANTHER" id="PTHR47756">
    <property type="entry name" value="BLL6612 PROTEIN-RELATED"/>
    <property type="match status" value="1"/>
</dbReference>
<proteinExistence type="predicted"/>
<dbReference type="GO" id="GO:0006352">
    <property type="term" value="P:DNA-templated transcription initiation"/>
    <property type="evidence" value="ECO:0007669"/>
    <property type="project" value="InterPro"/>
</dbReference>
<feature type="domain" description="RNA polymerase sigma-70 region 2" evidence="1">
    <location>
        <begin position="28"/>
        <end position="89"/>
    </location>
</feature>
<dbReference type="RefSeq" id="WP_408610059.1">
    <property type="nucleotide sequence ID" value="NZ_CP033972.1"/>
</dbReference>
<dbReference type="InterPro" id="IPR046531">
    <property type="entry name" value="DUF6596"/>
</dbReference>
<dbReference type="PANTHER" id="PTHR47756:SF2">
    <property type="entry name" value="BLL6612 PROTEIN"/>
    <property type="match status" value="1"/>
</dbReference>
<sequence length="413" mass="44473">MSGPIDGDPRPAHAPARSFAERAARESYGRLLAVLAAPTHDLAGAEDALADAFERALTRWPGDGVPRDPDGWLLTVARNRQRDRWRSAAARTSVPFDDAVHDVVAPDGTVPPLRDRRLELLLVCAHPEINRSVHAALMLNTVLGYTAGQIGHAFAIPGGTMAARLVRAKRRIRERELPFAIPGVDELPTRIAPVLEAIYAAYSIEWPRVDRAHRALLLGLGEVLTEVAPDSAEAHGLVAVMALSSARLPARTDGHGRFVPLPEQDPARWDPDLISRAHEHLRSAHRLGEVGRFQLEAAISAVHCARPPGRAPDWLTLRPLHEALQAVAPTLGGAVAVSAVVAEIDGPAAGLARLDGVVGAERFQPAWVTRAHLLDRLGRGGEAAAAFDKAITLTVDPAERRHLQERLAAVDRS</sequence>
<dbReference type="SUPFAM" id="SSF88946">
    <property type="entry name" value="Sigma2 domain of RNA polymerase sigma factors"/>
    <property type="match status" value="1"/>
</dbReference>
<dbReference type="InterPro" id="IPR007627">
    <property type="entry name" value="RNA_pol_sigma70_r2"/>
</dbReference>
<reference evidence="3 4" key="1">
    <citation type="submission" date="2018-11" db="EMBL/GenBank/DDBJ databases">
        <title>Gordonia insulae sp. nov., isolated from an island soil.</title>
        <authorList>
            <person name="Kim Y.S."/>
            <person name="Kim S.B."/>
        </authorList>
    </citation>
    <scope>NUCLEOTIDE SEQUENCE [LARGE SCALE GENOMIC DNA]</scope>
    <source>
        <strain evidence="3 4">MMS17-SY073</strain>
    </source>
</reference>
<evidence type="ECO:0000313" key="4">
    <source>
        <dbReference type="Proteomes" id="UP000271469"/>
    </source>
</evidence>
<dbReference type="InterPro" id="IPR013324">
    <property type="entry name" value="RNA_pol_sigma_r3/r4-like"/>
</dbReference>
<dbReference type="KEGG" id="gom:D7316_05295"/>
<dbReference type="Proteomes" id="UP000271469">
    <property type="component" value="Chromosome"/>
</dbReference>
<dbReference type="GO" id="GO:0003700">
    <property type="term" value="F:DNA-binding transcription factor activity"/>
    <property type="evidence" value="ECO:0007669"/>
    <property type="project" value="InterPro"/>
</dbReference>